<organism evidence="10 12">
    <name type="scientific">Janibacter hoylei PVAS-1</name>
    <dbReference type="NCBI Taxonomy" id="1210046"/>
    <lineage>
        <taxon>Bacteria</taxon>
        <taxon>Bacillati</taxon>
        <taxon>Actinomycetota</taxon>
        <taxon>Actinomycetes</taxon>
        <taxon>Micrococcales</taxon>
        <taxon>Intrasporangiaceae</taxon>
        <taxon>Janibacter</taxon>
    </lineage>
</organism>
<name>K1E126_9MICO</name>
<dbReference type="PATRIC" id="fig|1210046.3.peg.2178"/>
<dbReference type="AlphaFoldDB" id="K1E126"/>
<dbReference type="Pfam" id="PF06271">
    <property type="entry name" value="RDD"/>
    <property type="match status" value="1"/>
</dbReference>
<evidence type="ECO:0000256" key="5">
    <source>
        <dbReference type="ARBA" id="ARBA00023136"/>
    </source>
</evidence>
<evidence type="ECO:0000256" key="2">
    <source>
        <dbReference type="ARBA" id="ARBA00022475"/>
    </source>
</evidence>
<keyword evidence="2" id="KW-1003">Cell membrane</keyword>
<feature type="domain" description="RDD" evidence="8">
    <location>
        <begin position="113"/>
        <end position="276"/>
    </location>
</feature>
<dbReference type="InterPro" id="IPR010432">
    <property type="entry name" value="RDD"/>
</dbReference>
<dbReference type="STRING" id="1210046.B277_11355"/>
<dbReference type="eggNOG" id="COG1714">
    <property type="taxonomic scope" value="Bacteria"/>
</dbReference>
<evidence type="ECO:0000313" key="11">
    <source>
        <dbReference type="EMBL" id="RWU85709.1"/>
    </source>
</evidence>
<evidence type="ECO:0000313" key="12">
    <source>
        <dbReference type="Proteomes" id="UP000004474"/>
    </source>
</evidence>
<dbReference type="InterPro" id="IPR018929">
    <property type="entry name" value="DUF2510"/>
</dbReference>
<dbReference type="RefSeq" id="WP_007928153.1">
    <property type="nucleotide sequence ID" value="NZ_ALWX01000050.1"/>
</dbReference>
<evidence type="ECO:0000256" key="4">
    <source>
        <dbReference type="ARBA" id="ARBA00022989"/>
    </source>
</evidence>
<dbReference type="PANTHER" id="PTHR36115:SF6">
    <property type="entry name" value="PROLINE-RICH ANTIGEN HOMOLOG"/>
    <property type="match status" value="1"/>
</dbReference>
<feature type="compositionally biased region" description="Gly residues" evidence="6">
    <location>
        <begin position="56"/>
        <end position="71"/>
    </location>
</feature>
<sequence>MSTPERAGWYDDPEDETQLRYFDGIIWSERTVPRQTRAAQPTPEIAPQGDPAVGPGAPGTQGGQGSPGGPGTDVFGRPTHGAGQAPFGTAPQGAAGYGDAAPQPTTADGQTLASYGQRVGAYLVDWIVLRILNVIFAGWAVWLASRDYLTFIWDAAAANDPERLERVTPEELLGLFDVQYLLVALGIGMLVRCLYEVIFLSRWAATPGKLALGLSVRRVDRPGRPSAGTAFMRALLPMATMLLSAISCFSTAVTAADLLWPIKDPQRQTLHDKIAGTLVVRGRQEKVSGEAETDREAR</sequence>
<dbReference type="Proteomes" id="UP000288711">
    <property type="component" value="Unassembled WGS sequence"/>
</dbReference>
<evidence type="ECO:0000256" key="1">
    <source>
        <dbReference type="ARBA" id="ARBA00004651"/>
    </source>
</evidence>
<reference evidence="11 13" key="1">
    <citation type="journal article" date="2009" name="Int. J. Syst. Evol. Microbiol.">
        <title>Janibacter hoylei sp. nov., Bacillus isronensis sp. nov. and Bacillus aryabhattai sp. nov., isolated from cryotubes used for collecting air from the upper atmosphere.</title>
        <authorList>
            <person name="Shivaji S."/>
            <person name="Chaturvedi P."/>
            <person name="Begum Z."/>
            <person name="Pindi P.K."/>
            <person name="Manorama R."/>
            <person name="Padmanaban D.A."/>
            <person name="Shouche Y.S."/>
            <person name="Pawar S."/>
            <person name="Vaishampayan P."/>
            <person name="Dutt C.B."/>
            <person name="Datta G.N."/>
            <person name="Manchanda R.K."/>
            <person name="Rao U.R."/>
            <person name="Bhargava P.M."/>
            <person name="Narlikar J.V."/>
        </authorList>
    </citation>
    <scope>NUCLEOTIDE SEQUENCE [LARGE SCALE GENOMIC DNA]</scope>
    <source>
        <strain evidence="11 13">PVAS-1</strain>
    </source>
</reference>
<reference evidence="10 12" key="2">
    <citation type="journal article" date="2012" name="J. Bacteriol.">
        <title>Genome Sequence of Janibacter hoylei MTCC8307, Isolated from the Stratospheric Air.</title>
        <authorList>
            <person name="Pawar S.P."/>
            <person name="Dhotre D.P."/>
            <person name="Shetty S.A."/>
            <person name="Chowdhury S.P."/>
            <person name="Chaudhari B.L."/>
            <person name="Shouche Y.S."/>
        </authorList>
    </citation>
    <scope>NUCLEOTIDE SEQUENCE [LARGE SCALE GENOMIC DNA]</scope>
    <source>
        <strain evidence="10 12">PVAS-1</strain>
    </source>
</reference>
<accession>K1E126</accession>
<feature type="domain" description="DUF2510" evidence="9">
    <location>
        <begin position="7"/>
        <end position="39"/>
    </location>
</feature>
<evidence type="ECO:0000256" key="7">
    <source>
        <dbReference type="SAM" id="Phobius"/>
    </source>
</evidence>
<dbReference type="InterPro" id="IPR051791">
    <property type="entry name" value="Pra-immunoreactive"/>
</dbReference>
<evidence type="ECO:0000313" key="13">
    <source>
        <dbReference type="Proteomes" id="UP000288711"/>
    </source>
</evidence>
<comment type="caution">
    <text evidence="10">The sequence shown here is derived from an EMBL/GenBank/DDBJ whole genome shotgun (WGS) entry which is preliminary data.</text>
</comment>
<dbReference type="OrthoDB" id="5244233at2"/>
<keyword evidence="4 7" id="KW-1133">Transmembrane helix</keyword>
<evidence type="ECO:0000256" key="3">
    <source>
        <dbReference type="ARBA" id="ARBA00022692"/>
    </source>
</evidence>
<keyword evidence="5 7" id="KW-0472">Membrane</keyword>
<protein>
    <submittedName>
        <fullName evidence="10">RDD domain-containing protein</fullName>
    </submittedName>
    <submittedName>
        <fullName evidence="11">RDD family protein</fullName>
    </submittedName>
</protein>
<dbReference type="Pfam" id="PF10708">
    <property type="entry name" value="DUF2510"/>
    <property type="match status" value="1"/>
</dbReference>
<dbReference type="EMBL" id="PIPF01000001">
    <property type="protein sequence ID" value="RWU85709.1"/>
    <property type="molecule type" value="Genomic_DNA"/>
</dbReference>
<comment type="subcellular location">
    <subcellularLocation>
        <location evidence="1">Cell membrane</location>
        <topology evidence="1">Multi-pass membrane protein</topology>
    </subcellularLocation>
</comment>
<feature type="transmembrane region" description="Helical" evidence="7">
    <location>
        <begin position="122"/>
        <end position="144"/>
    </location>
</feature>
<dbReference type="Proteomes" id="UP000004474">
    <property type="component" value="Unassembled WGS sequence"/>
</dbReference>
<feature type="transmembrane region" description="Helical" evidence="7">
    <location>
        <begin position="234"/>
        <end position="260"/>
    </location>
</feature>
<evidence type="ECO:0000313" key="10">
    <source>
        <dbReference type="EMBL" id="EKA60711.1"/>
    </source>
</evidence>
<evidence type="ECO:0000256" key="6">
    <source>
        <dbReference type="SAM" id="MobiDB-lite"/>
    </source>
</evidence>
<dbReference type="GO" id="GO:0005886">
    <property type="term" value="C:plasma membrane"/>
    <property type="evidence" value="ECO:0007669"/>
    <property type="project" value="UniProtKB-SubCell"/>
</dbReference>
<dbReference type="EMBL" id="ALWX01000050">
    <property type="protein sequence ID" value="EKA60711.1"/>
    <property type="molecule type" value="Genomic_DNA"/>
</dbReference>
<feature type="transmembrane region" description="Helical" evidence="7">
    <location>
        <begin position="178"/>
        <end position="200"/>
    </location>
</feature>
<keyword evidence="13" id="KW-1185">Reference proteome</keyword>
<evidence type="ECO:0000259" key="9">
    <source>
        <dbReference type="Pfam" id="PF10708"/>
    </source>
</evidence>
<gene>
    <name evidence="10" type="ORF">B277_11355</name>
    <name evidence="11" type="ORF">CWN80_01710</name>
</gene>
<feature type="region of interest" description="Disordered" evidence="6">
    <location>
        <begin position="1"/>
        <end position="105"/>
    </location>
</feature>
<evidence type="ECO:0000259" key="8">
    <source>
        <dbReference type="Pfam" id="PF06271"/>
    </source>
</evidence>
<keyword evidence="3 7" id="KW-0812">Transmembrane</keyword>
<reference evidence="11" key="3">
    <citation type="submission" date="2017-11" db="EMBL/GenBank/DDBJ databases">
        <authorList>
            <person name="Seuylemezian A."/>
            <person name="Cooper K."/>
            <person name="Vaishampayan P."/>
        </authorList>
    </citation>
    <scope>NUCLEOTIDE SEQUENCE</scope>
    <source>
        <strain evidence="11">PVAS-1</strain>
    </source>
</reference>
<proteinExistence type="predicted"/>
<dbReference type="PANTHER" id="PTHR36115">
    <property type="entry name" value="PROLINE-RICH ANTIGEN HOMOLOG-RELATED"/>
    <property type="match status" value="1"/>
</dbReference>